<gene>
    <name evidence="1" type="ORF">EBB45_04780</name>
</gene>
<evidence type="ECO:0000313" key="2">
    <source>
        <dbReference type="Proteomes" id="UP000274033"/>
    </source>
</evidence>
<dbReference type="EMBL" id="RRCT01000002">
    <property type="protein sequence ID" value="RQW75936.1"/>
    <property type="molecule type" value="Genomic_DNA"/>
</dbReference>
<organism evidence="1 2">
    <name type="scientific">Lysinibacillus composti</name>
    <dbReference type="NCBI Taxonomy" id="720633"/>
    <lineage>
        <taxon>Bacteria</taxon>
        <taxon>Bacillati</taxon>
        <taxon>Bacillota</taxon>
        <taxon>Bacilli</taxon>
        <taxon>Bacillales</taxon>
        <taxon>Bacillaceae</taxon>
        <taxon>Lysinibacillus</taxon>
    </lineage>
</organism>
<evidence type="ECO:0000313" key="1">
    <source>
        <dbReference type="EMBL" id="RQW75936.1"/>
    </source>
</evidence>
<dbReference type="NCBIfam" id="TIGR01637">
    <property type="entry name" value="phage_arpU"/>
    <property type="match status" value="1"/>
</dbReference>
<proteinExistence type="predicted"/>
<protein>
    <submittedName>
        <fullName evidence="1">ArpU family transcriptional regulator</fullName>
    </submittedName>
</protein>
<name>A0A3N9UVL7_9BACI</name>
<comment type="caution">
    <text evidence="1">The sequence shown here is derived from an EMBL/GenBank/DDBJ whole genome shotgun (WGS) entry which is preliminary data.</text>
</comment>
<dbReference type="AlphaFoldDB" id="A0A3N9UVL7"/>
<reference evidence="1 2" key="1">
    <citation type="journal article" date="2013" name="J. Microbiol.">
        <title>Lysinibacillus chungkukjangi sp. nov., isolated from Chungkukjang, Korean fermented soybean food.</title>
        <authorList>
            <person name="Kim S.J."/>
            <person name="Jang Y.H."/>
            <person name="Hamada M."/>
            <person name="Ahn J.H."/>
            <person name="Weon H.Y."/>
            <person name="Suzuki K."/>
            <person name="Whang K.S."/>
            <person name="Kwon S.W."/>
        </authorList>
    </citation>
    <scope>NUCLEOTIDE SEQUENCE [LARGE SCALE GENOMIC DNA]</scope>
    <source>
        <strain evidence="1 2">MCCC 1A12701</strain>
    </source>
</reference>
<sequence>MKKIIPRIDEKRTKLSLEKALEKYRKYLVTLPVDSMPTITPTYSIIPPSNTYSFKSQTENIAIERVEFETERLHYMNKIFKALETLKTEEKKIIVERFLKEEVSYDIEIWTELNIAKNKYYKLKWEAMLRMAFALKVEVYFNDNESGVAV</sequence>
<dbReference type="Proteomes" id="UP000274033">
    <property type="component" value="Unassembled WGS sequence"/>
</dbReference>
<dbReference type="RefSeq" id="WP_124763176.1">
    <property type="nucleotide sequence ID" value="NZ_JAFBDY010000002.1"/>
</dbReference>
<dbReference type="InterPro" id="IPR006524">
    <property type="entry name" value="ArpU-like"/>
</dbReference>
<keyword evidence="2" id="KW-1185">Reference proteome</keyword>
<accession>A0A3N9UVL7</accession>
<dbReference type="OrthoDB" id="1797434at2"/>